<comment type="caution">
    <text evidence="2">The sequence shown here is derived from an EMBL/GenBank/DDBJ whole genome shotgun (WGS) entry which is preliminary data.</text>
</comment>
<evidence type="ECO:0000256" key="1">
    <source>
        <dbReference type="SAM" id="MobiDB-lite"/>
    </source>
</evidence>
<feature type="compositionally biased region" description="Polar residues" evidence="1">
    <location>
        <begin position="206"/>
        <end position="217"/>
    </location>
</feature>
<evidence type="ECO:0008006" key="4">
    <source>
        <dbReference type="Google" id="ProtNLM"/>
    </source>
</evidence>
<dbReference type="SUPFAM" id="SSF50249">
    <property type="entry name" value="Nucleic acid-binding proteins"/>
    <property type="match status" value="2"/>
</dbReference>
<reference evidence="2 3" key="1">
    <citation type="journal article" name="Sci. Rep.">
        <title>Genome-scale phylogenetic analyses confirm Olpidium as the closest living zoosporic fungus to the non-flagellated, terrestrial fungi.</title>
        <authorList>
            <person name="Chang Y."/>
            <person name="Rochon D."/>
            <person name="Sekimoto S."/>
            <person name="Wang Y."/>
            <person name="Chovatia M."/>
            <person name="Sandor L."/>
            <person name="Salamov A."/>
            <person name="Grigoriev I.V."/>
            <person name="Stajich J.E."/>
            <person name="Spatafora J.W."/>
        </authorList>
    </citation>
    <scope>NUCLEOTIDE SEQUENCE [LARGE SCALE GENOMIC DNA]</scope>
    <source>
        <strain evidence="2">S191</strain>
    </source>
</reference>
<dbReference type="Proteomes" id="UP000673691">
    <property type="component" value="Unassembled WGS sequence"/>
</dbReference>
<feature type="compositionally biased region" description="Basic and acidic residues" evidence="1">
    <location>
        <begin position="1"/>
        <end position="14"/>
    </location>
</feature>
<dbReference type="InterPro" id="IPR039294">
    <property type="entry name" value="EIF1AD"/>
</dbReference>
<gene>
    <name evidence="2" type="ORF">BJ554DRAFT_2645</name>
</gene>
<dbReference type="PANTHER" id="PTHR21641:SF0">
    <property type="entry name" value="RNA-BINDING PROTEIN EIF1AD-RELATED"/>
    <property type="match status" value="1"/>
</dbReference>
<feature type="compositionally biased region" description="Acidic residues" evidence="1">
    <location>
        <begin position="175"/>
        <end position="198"/>
    </location>
</feature>
<accession>A0A8H7ZQ43</accession>
<dbReference type="OrthoDB" id="1738325at2759"/>
<dbReference type="EMBL" id="JAEFCI010010204">
    <property type="protein sequence ID" value="KAG5457364.1"/>
    <property type="molecule type" value="Genomic_DNA"/>
</dbReference>
<evidence type="ECO:0000313" key="2">
    <source>
        <dbReference type="EMBL" id="KAG5457364.1"/>
    </source>
</evidence>
<proteinExistence type="predicted"/>
<feature type="compositionally biased region" description="Basic and acidic residues" evidence="1">
    <location>
        <begin position="153"/>
        <end position="167"/>
    </location>
</feature>
<dbReference type="InterPro" id="IPR012340">
    <property type="entry name" value="NA-bd_OB-fold"/>
</dbReference>
<sequence>MPRPDRRTTQDVLDRTPVPRPPQFVARVLGPRGNNLHLVLPAPGAPTGAASEEPTLVTLPPKFRNTVWVKRGAREKFLLLTSAGGRWKRPRAGHYVIVDPNSERANKLGGEIASVLFPHHVRELKKAGFWPAGFDTEASRPAGPETSAGEALKGSESDDEGLFRNDNRPCASGTESEDGEPAEEEEDDEIDEEEAPGEELERQMSPFRSTSCCRPDA</sequence>
<organism evidence="2 3">
    <name type="scientific">Olpidium bornovanus</name>
    <dbReference type="NCBI Taxonomy" id="278681"/>
    <lineage>
        <taxon>Eukaryota</taxon>
        <taxon>Fungi</taxon>
        <taxon>Fungi incertae sedis</taxon>
        <taxon>Olpidiomycota</taxon>
        <taxon>Olpidiomycotina</taxon>
        <taxon>Olpidiomycetes</taxon>
        <taxon>Olpidiales</taxon>
        <taxon>Olpidiaceae</taxon>
        <taxon>Olpidium</taxon>
    </lineage>
</organism>
<dbReference type="Gene3D" id="2.40.50.140">
    <property type="entry name" value="Nucleic acid-binding proteins"/>
    <property type="match status" value="2"/>
</dbReference>
<name>A0A8H7ZQ43_9FUNG</name>
<keyword evidence="3" id="KW-1185">Reference proteome</keyword>
<feature type="region of interest" description="Disordered" evidence="1">
    <location>
        <begin position="135"/>
        <end position="217"/>
    </location>
</feature>
<dbReference type="AlphaFoldDB" id="A0A8H7ZQ43"/>
<protein>
    <recommendedName>
        <fullName evidence="4">S1-like domain-containing protein</fullName>
    </recommendedName>
</protein>
<feature type="region of interest" description="Disordered" evidence="1">
    <location>
        <begin position="1"/>
        <end position="22"/>
    </location>
</feature>
<evidence type="ECO:0000313" key="3">
    <source>
        <dbReference type="Proteomes" id="UP000673691"/>
    </source>
</evidence>
<dbReference type="PANTHER" id="PTHR21641">
    <property type="entry name" value="TRANSLATION INITIATION FACTOR-RELATED"/>
    <property type="match status" value="1"/>
</dbReference>
<dbReference type="GO" id="GO:0005634">
    <property type="term" value="C:nucleus"/>
    <property type="evidence" value="ECO:0007669"/>
    <property type="project" value="TreeGrafter"/>
</dbReference>